<dbReference type="InterPro" id="IPR023210">
    <property type="entry name" value="NADP_OxRdtase_dom"/>
</dbReference>
<evidence type="ECO:0000259" key="8">
    <source>
        <dbReference type="Pfam" id="PF00248"/>
    </source>
</evidence>
<keyword evidence="2" id="KW-0521">NADP</keyword>
<dbReference type="FunFam" id="3.20.20.100:FF:000002">
    <property type="entry name" value="2,5-diketo-D-gluconic acid reductase A"/>
    <property type="match status" value="1"/>
</dbReference>
<dbReference type="PANTHER" id="PTHR43827:SF3">
    <property type="entry name" value="NADP-DEPENDENT OXIDOREDUCTASE DOMAIN-CONTAINING PROTEIN"/>
    <property type="match status" value="1"/>
</dbReference>
<evidence type="ECO:0000256" key="2">
    <source>
        <dbReference type="ARBA" id="ARBA00022857"/>
    </source>
</evidence>
<keyword evidence="10" id="KW-1185">Reference proteome</keyword>
<dbReference type="SUPFAM" id="SSF51430">
    <property type="entry name" value="NAD(P)-linked oxidoreductase"/>
    <property type="match status" value="1"/>
</dbReference>
<dbReference type="InterPro" id="IPR018170">
    <property type="entry name" value="Aldo/ket_reductase_CS"/>
</dbReference>
<evidence type="ECO:0000256" key="4">
    <source>
        <dbReference type="ARBA" id="ARBA00049445"/>
    </source>
</evidence>
<dbReference type="AlphaFoldDB" id="A0A917C296"/>
<organism evidence="9 10">
    <name type="scientific">Azorhizobium oxalatiphilum</name>
    <dbReference type="NCBI Taxonomy" id="980631"/>
    <lineage>
        <taxon>Bacteria</taxon>
        <taxon>Pseudomonadati</taxon>
        <taxon>Pseudomonadota</taxon>
        <taxon>Alphaproteobacteria</taxon>
        <taxon>Hyphomicrobiales</taxon>
        <taxon>Xanthobacteraceae</taxon>
        <taxon>Azorhizobium</taxon>
    </lineage>
</organism>
<dbReference type="EMBL" id="BMCT01000004">
    <property type="protein sequence ID" value="GGF68824.1"/>
    <property type="molecule type" value="Genomic_DNA"/>
</dbReference>
<feature type="binding site" evidence="6">
    <location>
        <position position="106"/>
    </location>
    <ligand>
        <name>substrate</name>
    </ligand>
</feature>
<dbReference type="GO" id="GO:0016616">
    <property type="term" value="F:oxidoreductase activity, acting on the CH-OH group of donors, NAD or NADP as acceptor"/>
    <property type="evidence" value="ECO:0007669"/>
    <property type="project" value="UniProtKB-ARBA"/>
</dbReference>
<evidence type="ECO:0000313" key="10">
    <source>
        <dbReference type="Proteomes" id="UP000606044"/>
    </source>
</evidence>
<reference evidence="9" key="2">
    <citation type="submission" date="2020-09" db="EMBL/GenBank/DDBJ databases">
        <authorList>
            <person name="Sun Q."/>
            <person name="Sedlacek I."/>
        </authorList>
    </citation>
    <scope>NUCLEOTIDE SEQUENCE</scope>
    <source>
        <strain evidence="9">CCM 7897</strain>
    </source>
</reference>
<comment type="similarity">
    <text evidence="1">Belongs to the aldo/keto reductase family.</text>
</comment>
<gene>
    <name evidence="9" type="ORF">GCM10007301_30630</name>
</gene>
<evidence type="ECO:0000256" key="7">
    <source>
        <dbReference type="PIRSR" id="PIRSR000097-3"/>
    </source>
</evidence>
<dbReference type="PROSITE" id="PS00062">
    <property type="entry name" value="ALDOKETO_REDUCTASE_2"/>
    <property type="match status" value="1"/>
</dbReference>
<dbReference type="Gene3D" id="3.20.20.100">
    <property type="entry name" value="NADP-dependent oxidoreductase domain"/>
    <property type="match status" value="1"/>
</dbReference>
<evidence type="ECO:0000256" key="3">
    <source>
        <dbReference type="ARBA" id="ARBA00023002"/>
    </source>
</evidence>
<name>A0A917C296_9HYPH</name>
<accession>A0A917C296</accession>
<dbReference type="Pfam" id="PF00248">
    <property type="entry name" value="Aldo_ket_red"/>
    <property type="match status" value="1"/>
</dbReference>
<comment type="catalytic activity">
    <reaction evidence="4">
        <text>hydroxyacetone + NADP(+) = methylglyoxal + NADPH + H(+)</text>
        <dbReference type="Rhea" id="RHEA:27986"/>
        <dbReference type="ChEBI" id="CHEBI:15378"/>
        <dbReference type="ChEBI" id="CHEBI:17158"/>
        <dbReference type="ChEBI" id="CHEBI:27957"/>
        <dbReference type="ChEBI" id="CHEBI:57783"/>
        <dbReference type="ChEBI" id="CHEBI:58349"/>
    </reaction>
</comment>
<dbReference type="RefSeq" id="WP_188580083.1">
    <property type="nucleotide sequence ID" value="NZ_BMCT01000004.1"/>
</dbReference>
<evidence type="ECO:0000256" key="1">
    <source>
        <dbReference type="ARBA" id="ARBA00007905"/>
    </source>
</evidence>
<dbReference type="PROSITE" id="PS00063">
    <property type="entry name" value="ALDOKETO_REDUCTASE_3"/>
    <property type="match status" value="1"/>
</dbReference>
<dbReference type="PANTHER" id="PTHR43827">
    <property type="entry name" value="2,5-DIKETO-D-GLUCONIC ACID REDUCTASE"/>
    <property type="match status" value="1"/>
</dbReference>
<evidence type="ECO:0000256" key="6">
    <source>
        <dbReference type="PIRSR" id="PIRSR000097-2"/>
    </source>
</evidence>
<protein>
    <submittedName>
        <fullName evidence="9">Oxidoreductase</fullName>
    </submittedName>
</protein>
<evidence type="ECO:0000256" key="5">
    <source>
        <dbReference type="PIRSR" id="PIRSR000097-1"/>
    </source>
</evidence>
<feature type="site" description="Lowers pKa of active site Tyr" evidence="7">
    <location>
        <position position="73"/>
    </location>
</feature>
<feature type="active site" description="Proton donor" evidence="5">
    <location>
        <position position="48"/>
    </location>
</feature>
<dbReference type="InterPro" id="IPR036812">
    <property type="entry name" value="NAD(P)_OxRdtase_dom_sf"/>
</dbReference>
<evidence type="ECO:0000313" key="9">
    <source>
        <dbReference type="EMBL" id="GGF68824.1"/>
    </source>
</evidence>
<proteinExistence type="inferred from homology"/>
<dbReference type="PIRSF" id="PIRSF000097">
    <property type="entry name" value="AKR"/>
    <property type="match status" value="1"/>
</dbReference>
<comment type="caution">
    <text evidence="9">The sequence shown here is derived from an EMBL/GenBank/DDBJ whole genome shotgun (WGS) entry which is preliminary data.</text>
</comment>
<dbReference type="Proteomes" id="UP000606044">
    <property type="component" value="Unassembled WGS sequence"/>
</dbReference>
<dbReference type="PROSITE" id="PS00798">
    <property type="entry name" value="ALDOKETO_REDUCTASE_1"/>
    <property type="match status" value="1"/>
</dbReference>
<sequence length="273" mass="29889">MQTLKLRDGADMPQFGLGVWKTPNDIAAQVVAHALKSGYRHVDTAAVYGNEQGVGEGLKASGVARGDVFVTTKLWNADQGFDSTLRAFNESLKRLGTDYVDLYLIHWPAPKNDRFVDTWRALLQLKAEGRAKSIGVSNFEPEHLERLASETGELPVVNQIELHPTFQQRALRAFHASHGIATESWSPLGQGQLLTDPAIAAIAKAHGRSPAQVIIRWHLQSGLIVIPKSVTPARIDENAKVFDFVLSADQMAVLDGLDRKDGRIGPNPLTADF</sequence>
<keyword evidence="3" id="KW-0560">Oxidoreductase</keyword>
<dbReference type="PRINTS" id="PR00069">
    <property type="entry name" value="ALDKETRDTASE"/>
</dbReference>
<feature type="domain" description="NADP-dependent oxidoreductase" evidence="8">
    <location>
        <begin position="15"/>
        <end position="258"/>
    </location>
</feature>
<dbReference type="InterPro" id="IPR020471">
    <property type="entry name" value="AKR"/>
</dbReference>
<reference evidence="9" key="1">
    <citation type="journal article" date="2014" name="Int. J. Syst. Evol. Microbiol.">
        <title>Complete genome sequence of Corynebacterium casei LMG S-19264T (=DSM 44701T), isolated from a smear-ripened cheese.</title>
        <authorList>
            <consortium name="US DOE Joint Genome Institute (JGI-PGF)"/>
            <person name="Walter F."/>
            <person name="Albersmeier A."/>
            <person name="Kalinowski J."/>
            <person name="Ruckert C."/>
        </authorList>
    </citation>
    <scope>NUCLEOTIDE SEQUENCE</scope>
    <source>
        <strain evidence="9">CCM 7897</strain>
    </source>
</reference>